<keyword evidence="4" id="KW-1003">Cell membrane</keyword>
<dbReference type="InterPro" id="IPR011606">
    <property type="entry name" value="Brnchd-chn_aa_trnsp_permease"/>
</dbReference>
<feature type="transmembrane region" description="Helical" evidence="8">
    <location>
        <begin position="142"/>
        <end position="163"/>
    </location>
</feature>
<dbReference type="PANTHER" id="PTHR34979">
    <property type="entry name" value="INNER MEMBRANE PROTEIN YGAZ"/>
    <property type="match status" value="1"/>
</dbReference>
<feature type="transmembrane region" description="Helical" evidence="8">
    <location>
        <begin position="29"/>
        <end position="47"/>
    </location>
</feature>
<evidence type="ECO:0000256" key="1">
    <source>
        <dbReference type="ARBA" id="ARBA00004651"/>
    </source>
</evidence>
<keyword evidence="5 8" id="KW-0812">Transmembrane</keyword>
<sequence>MEEKEWGSSTENMQAVTNWRVFRSGIKDGFPIGIGYFAVAFSLGITVRNAGMSAFQGFIMSLLNNASAGQYAALVVISAKSSYLELALVTLITNARYLLMGCALSQRLSPEMPFIHRFFISFDITDELFGLIISRSGYLNPYYMYGAVAAAAPCWAIGTAIGVVSGNILPLQLVSALSVALYGMFLAVIIPPTRKNKVIGALVLISFAASYAAANIPIFAAISSGTRTIILTVVICTIAALLFPINKEGDIHA</sequence>
<dbReference type="PANTHER" id="PTHR34979:SF1">
    <property type="entry name" value="INNER MEMBRANE PROTEIN YGAZ"/>
    <property type="match status" value="1"/>
</dbReference>
<feature type="transmembrane region" description="Helical" evidence="8">
    <location>
        <begin position="169"/>
        <end position="190"/>
    </location>
</feature>
<evidence type="ECO:0000256" key="6">
    <source>
        <dbReference type="ARBA" id="ARBA00022989"/>
    </source>
</evidence>
<keyword evidence="3" id="KW-0813">Transport</keyword>
<accession>A0ABS3L890</accession>
<comment type="caution">
    <text evidence="9">The sequence shown here is derived from an EMBL/GenBank/DDBJ whole genome shotgun (WGS) entry which is preliminary data.</text>
</comment>
<reference evidence="9 10" key="1">
    <citation type="submission" date="2021-03" db="EMBL/GenBank/DDBJ databases">
        <title>Enterococcal diversity collection.</title>
        <authorList>
            <person name="Gilmore M.S."/>
            <person name="Schwartzman J."/>
            <person name="Van Tyne D."/>
            <person name="Martin M."/>
            <person name="Earl A.M."/>
            <person name="Manson A.L."/>
            <person name="Straub T."/>
            <person name="Salamzade R."/>
            <person name="Saavedra J."/>
            <person name="Lebreton F."/>
            <person name="Prichula J."/>
            <person name="Schaufler K."/>
            <person name="Gaca A."/>
            <person name="Sgardioli B."/>
            <person name="Wagenaar J."/>
            <person name="Strong T."/>
        </authorList>
    </citation>
    <scope>NUCLEOTIDE SEQUENCE [LARGE SCALE GENOMIC DNA]</scope>
    <source>
        <strain evidence="9 10">669A</strain>
    </source>
</reference>
<dbReference type="RefSeq" id="WP_207672776.1">
    <property type="nucleotide sequence ID" value="NZ_JAFREM010000011.1"/>
</dbReference>
<evidence type="ECO:0000256" key="2">
    <source>
        <dbReference type="ARBA" id="ARBA00010735"/>
    </source>
</evidence>
<evidence type="ECO:0000256" key="4">
    <source>
        <dbReference type="ARBA" id="ARBA00022475"/>
    </source>
</evidence>
<evidence type="ECO:0000313" key="10">
    <source>
        <dbReference type="Proteomes" id="UP000664601"/>
    </source>
</evidence>
<name>A0ABS3L890_9ENTE</name>
<dbReference type="Proteomes" id="UP000664601">
    <property type="component" value="Unassembled WGS sequence"/>
</dbReference>
<feature type="transmembrane region" description="Helical" evidence="8">
    <location>
        <begin position="202"/>
        <end position="222"/>
    </location>
</feature>
<comment type="similarity">
    <text evidence="2">Belongs to the AzlC family.</text>
</comment>
<protein>
    <submittedName>
        <fullName evidence="9">AzlC family ABC transporter permease</fullName>
    </submittedName>
</protein>
<keyword evidence="6 8" id="KW-1133">Transmembrane helix</keyword>
<evidence type="ECO:0000256" key="5">
    <source>
        <dbReference type="ARBA" id="ARBA00022692"/>
    </source>
</evidence>
<keyword evidence="7 8" id="KW-0472">Membrane</keyword>
<organism evidence="9 10">
    <name type="scientific">Candidatus Enterococcus moelleringii</name>
    <dbReference type="NCBI Taxonomy" id="2815325"/>
    <lineage>
        <taxon>Bacteria</taxon>
        <taxon>Bacillati</taxon>
        <taxon>Bacillota</taxon>
        <taxon>Bacilli</taxon>
        <taxon>Lactobacillales</taxon>
        <taxon>Enterococcaceae</taxon>
        <taxon>Enterococcus</taxon>
    </lineage>
</organism>
<evidence type="ECO:0000256" key="3">
    <source>
        <dbReference type="ARBA" id="ARBA00022448"/>
    </source>
</evidence>
<evidence type="ECO:0000256" key="7">
    <source>
        <dbReference type="ARBA" id="ARBA00023136"/>
    </source>
</evidence>
<keyword evidence="10" id="KW-1185">Reference proteome</keyword>
<comment type="subcellular location">
    <subcellularLocation>
        <location evidence="1">Cell membrane</location>
        <topology evidence="1">Multi-pass membrane protein</topology>
    </subcellularLocation>
</comment>
<evidence type="ECO:0000313" key="9">
    <source>
        <dbReference type="EMBL" id="MBO1305849.1"/>
    </source>
</evidence>
<dbReference type="EMBL" id="JAFREM010000011">
    <property type="protein sequence ID" value="MBO1305849.1"/>
    <property type="molecule type" value="Genomic_DNA"/>
</dbReference>
<gene>
    <name evidence="9" type="ORF">JZO70_06745</name>
</gene>
<dbReference type="Pfam" id="PF03591">
    <property type="entry name" value="AzlC"/>
    <property type="match status" value="1"/>
</dbReference>
<proteinExistence type="inferred from homology"/>
<feature type="transmembrane region" description="Helical" evidence="8">
    <location>
        <begin position="228"/>
        <end position="245"/>
    </location>
</feature>
<evidence type="ECO:0000256" key="8">
    <source>
        <dbReference type="SAM" id="Phobius"/>
    </source>
</evidence>